<gene>
    <name evidence="3" type="ORF">C5Y96_16740</name>
</gene>
<dbReference type="InterPro" id="IPR025098">
    <property type="entry name" value="DUF4013"/>
</dbReference>
<keyword evidence="2" id="KW-0472">Membrane</keyword>
<feature type="transmembrane region" description="Helical" evidence="2">
    <location>
        <begin position="49"/>
        <end position="75"/>
    </location>
</feature>
<sequence>MSTSGDNPFASPEGTSYEPPQEEGGGSVIPRSSVDYMEAVSDVFGNPNWFVNILLAGVAFLLSAVIPVVGALFAWGYIGEIIGARAYGRTNSYPDFDLNRLGDYVMRGLWMSLAAFAVSMCVVPIMMLAWGVMAALMATNNDALAVVGFVIYFVMIIAGNLFVFFVTCPIVIRAGMLNDLVSAFDFKWIMDFIRKMWVELFLGGIVLYFVAMFFMLIGCLALCVGYIPAAGAVAVMGGLFITQLYQVYVYRGGEALPFKEATKL</sequence>
<comment type="caution">
    <text evidence="3">The sequence shown here is derived from an EMBL/GenBank/DDBJ whole genome shotgun (WGS) entry which is preliminary data.</text>
</comment>
<evidence type="ECO:0000256" key="2">
    <source>
        <dbReference type="SAM" id="Phobius"/>
    </source>
</evidence>
<protein>
    <recommendedName>
        <fullName evidence="5">DUF4013 domain-containing protein</fullName>
    </recommendedName>
</protein>
<reference evidence="3 4" key="1">
    <citation type="submission" date="2018-02" db="EMBL/GenBank/DDBJ databases">
        <title>Comparative genomes isolates from brazilian mangrove.</title>
        <authorList>
            <person name="Araujo J.E."/>
            <person name="Taketani R.G."/>
            <person name="Silva M.C.P."/>
            <person name="Loureco M.V."/>
            <person name="Andreote F.D."/>
        </authorList>
    </citation>
    <scope>NUCLEOTIDE SEQUENCE [LARGE SCALE GENOMIC DNA]</scope>
    <source>
        <strain evidence="3 4">HEX-2 MGV</strain>
    </source>
</reference>
<keyword evidence="2" id="KW-1133">Transmembrane helix</keyword>
<keyword evidence="2" id="KW-0812">Transmembrane</keyword>
<proteinExistence type="predicted"/>
<evidence type="ECO:0008006" key="5">
    <source>
        <dbReference type="Google" id="ProtNLM"/>
    </source>
</evidence>
<name>A0A2S8F791_9BACT</name>
<feature type="transmembrane region" description="Helical" evidence="2">
    <location>
        <begin position="233"/>
        <end position="250"/>
    </location>
</feature>
<feature type="region of interest" description="Disordered" evidence="1">
    <location>
        <begin position="1"/>
        <end position="26"/>
    </location>
</feature>
<dbReference type="AlphaFoldDB" id="A0A2S8F791"/>
<evidence type="ECO:0000256" key="1">
    <source>
        <dbReference type="SAM" id="MobiDB-lite"/>
    </source>
</evidence>
<dbReference type="Pfam" id="PF13197">
    <property type="entry name" value="DUF4013"/>
    <property type="match status" value="1"/>
</dbReference>
<evidence type="ECO:0000313" key="4">
    <source>
        <dbReference type="Proteomes" id="UP000240009"/>
    </source>
</evidence>
<dbReference type="OrthoDB" id="267029at2"/>
<feature type="transmembrane region" description="Helical" evidence="2">
    <location>
        <begin position="200"/>
        <end position="227"/>
    </location>
</feature>
<feature type="transmembrane region" description="Helical" evidence="2">
    <location>
        <begin position="143"/>
        <end position="172"/>
    </location>
</feature>
<organism evidence="3 4">
    <name type="scientific">Blastopirellula marina</name>
    <dbReference type="NCBI Taxonomy" id="124"/>
    <lineage>
        <taxon>Bacteria</taxon>
        <taxon>Pseudomonadati</taxon>
        <taxon>Planctomycetota</taxon>
        <taxon>Planctomycetia</taxon>
        <taxon>Pirellulales</taxon>
        <taxon>Pirellulaceae</taxon>
        <taxon>Blastopirellula</taxon>
    </lineage>
</organism>
<feature type="transmembrane region" description="Helical" evidence="2">
    <location>
        <begin position="109"/>
        <end position="137"/>
    </location>
</feature>
<evidence type="ECO:0000313" key="3">
    <source>
        <dbReference type="EMBL" id="PQO28022.1"/>
    </source>
</evidence>
<dbReference type="Proteomes" id="UP000240009">
    <property type="component" value="Unassembled WGS sequence"/>
</dbReference>
<dbReference type="EMBL" id="PUIA01000051">
    <property type="protein sequence ID" value="PQO28022.1"/>
    <property type="molecule type" value="Genomic_DNA"/>
</dbReference>
<accession>A0A2S8F791</accession>
<dbReference type="RefSeq" id="WP_105355644.1">
    <property type="nucleotide sequence ID" value="NZ_PUIA01000051.1"/>
</dbReference>